<proteinExistence type="predicted"/>
<feature type="transmembrane region" description="Helical" evidence="1">
    <location>
        <begin position="36"/>
        <end position="58"/>
    </location>
</feature>
<name>A0ABQ7XNH6_BRANA</name>
<evidence type="ECO:0000313" key="2">
    <source>
        <dbReference type="EMBL" id="KAH0857497.1"/>
    </source>
</evidence>
<dbReference type="Proteomes" id="UP000824890">
    <property type="component" value="Unassembled WGS sequence"/>
</dbReference>
<organism evidence="2 3">
    <name type="scientific">Brassica napus</name>
    <name type="common">Rape</name>
    <dbReference type="NCBI Taxonomy" id="3708"/>
    <lineage>
        <taxon>Eukaryota</taxon>
        <taxon>Viridiplantae</taxon>
        <taxon>Streptophyta</taxon>
        <taxon>Embryophyta</taxon>
        <taxon>Tracheophyta</taxon>
        <taxon>Spermatophyta</taxon>
        <taxon>Magnoliopsida</taxon>
        <taxon>eudicotyledons</taxon>
        <taxon>Gunneridae</taxon>
        <taxon>Pentapetalae</taxon>
        <taxon>rosids</taxon>
        <taxon>malvids</taxon>
        <taxon>Brassicales</taxon>
        <taxon>Brassicaceae</taxon>
        <taxon>Brassiceae</taxon>
        <taxon>Brassica</taxon>
    </lineage>
</organism>
<keyword evidence="3" id="KW-1185">Reference proteome</keyword>
<keyword evidence="1" id="KW-0812">Transmembrane</keyword>
<evidence type="ECO:0000256" key="1">
    <source>
        <dbReference type="SAM" id="Phobius"/>
    </source>
</evidence>
<gene>
    <name evidence="2" type="ORF">HID58_085758</name>
</gene>
<dbReference type="EMBL" id="JAGKQM010000019">
    <property type="protein sequence ID" value="KAH0857497.1"/>
    <property type="molecule type" value="Genomic_DNA"/>
</dbReference>
<protein>
    <submittedName>
        <fullName evidence="2">Uncharacterized protein</fullName>
    </submittedName>
</protein>
<keyword evidence="1" id="KW-0472">Membrane</keyword>
<sequence>MVARNSQLYFTRNWWPQVVVATNVNPKLLQNVLPKVLVFDFLTSCVFLNATLGTYFYFDTESGAGQSVFEAQNLNFPTLSFNQNSFS</sequence>
<reference evidence="2 3" key="1">
    <citation type="submission" date="2021-05" db="EMBL/GenBank/DDBJ databases">
        <title>Genome Assembly of Synthetic Allotetraploid Brassica napus Reveals Homoeologous Exchanges between Subgenomes.</title>
        <authorList>
            <person name="Davis J.T."/>
        </authorList>
    </citation>
    <scope>NUCLEOTIDE SEQUENCE [LARGE SCALE GENOMIC DNA]</scope>
    <source>
        <strain evidence="3">cv. Da-Ae</strain>
        <tissue evidence="2">Seedling</tissue>
    </source>
</reference>
<comment type="caution">
    <text evidence="2">The sequence shown here is derived from an EMBL/GenBank/DDBJ whole genome shotgun (WGS) entry which is preliminary data.</text>
</comment>
<evidence type="ECO:0000313" key="3">
    <source>
        <dbReference type="Proteomes" id="UP000824890"/>
    </source>
</evidence>
<keyword evidence="1" id="KW-1133">Transmembrane helix</keyword>
<accession>A0ABQ7XNH6</accession>